<feature type="region of interest" description="Disordered" evidence="1">
    <location>
        <begin position="1"/>
        <end position="76"/>
    </location>
</feature>
<dbReference type="InParanoid" id="A0A1B6PPN7"/>
<protein>
    <submittedName>
        <fullName evidence="2">Uncharacterized protein</fullName>
    </submittedName>
</protein>
<evidence type="ECO:0000256" key="1">
    <source>
        <dbReference type="SAM" id="MobiDB-lite"/>
    </source>
</evidence>
<sequence length="171" mass="18872">MSSKNRRIGITVWQPPAASQKPSVGSIGWTYGRNQEDTPTHAQAATGSRSRRQSELVDRHTTDRWPGRRPETGKEDWTVDTGEDGYAVLGHLSLSLSVSVYLWGAKIPIGLAVWADFALGSLPNRGQLRVESSETDRIDWSYAITEHGTTIYRHVYNGSVSAQFNSTAPTN</sequence>
<gene>
    <name evidence="2" type="ORF">SORBI_3005G013700</name>
</gene>
<feature type="compositionally biased region" description="Basic and acidic residues" evidence="1">
    <location>
        <begin position="52"/>
        <end position="76"/>
    </location>
</feature>
<keyword evidence="3" id="KW-1185">Reference proteome</keyword>
<evidence type="ECO:0000313" key="2">
    <source>
        <dbReference type="EMBL" id="KXG27613.1"/>
    </source>
</evidence>
<organism evidence="2 3">
    <name type="scientific">Sorghum bicolor</name>
    <name type="common">Sorghum</name>
    <name type="synonym">Sorghum vulgare</name>
    <dbReference type="NCBI Taxonomy" id="4558"/>
    <lineage>
        <taxon>Eukaryota</taxon>
        <taxon>Viridiplantae</taxon>
        <taxon>Streptophyta</taxon>
        <taxon>Embryophyta</taxon>
        <taxon>Tracheophyta</taxon>
        <taxon>Spermatophyta</taxon>
        <taxon>Magnoliopsida</taxon>
        <taxon>Liliopsida</taxon>
        <taxon>Poales</taxon>
        <taxon>Poaceae</taxon>
        <taxon>PACMAD clade</taxon>
        <taxon>Panicoideae</taxon>
        <taxon>Andropogonodae</taxon>
        <taxon>Andropogoneae</taxon>
        <taxon>Sorghinae</taxon>
        <taxon>Sorghum</taxon>
    </lineage>
</organism>
<dbReference type="Gramene" id="KXG27613">
    <property type="protein sequence ID" value="KXG27613"/>
    <property type="gene ID" value="SORBI_3005G013700"/>
</dbReference>
<accession>A0A1B6PPN7</accession>
<dbReference type="Proteomes" id="UP000000768">
    <property type="component" value="Chromosome 5"/>
</dbReference>
<reference evidence="3" key="2">
    <citation type="journal article" date="2018" name="Plant J.">
        <title>The Sorghum bicolor reference genome: improved assembly, gene annotations, a transcriptome atlas, and signatures of genome organization.</title>
        <authorList>
            <person name="McCormick R.F."/>
            <person name="Truong S.K."/>
            <person name="Sreedasyam A."/>
            <person name="Jenkins J."/>
            <person name="Shu S."/>
            <person name="Sims D."/>
            <person name="Kennedy M."/>
            <person name="Amirebrahimi M."/>
            <person name="Weers B.D."/>
            <person name="McKinley B."/>
            <person name="Mattison A."/>
            <person name="Morishige D.T."/>
            <person name="Grimwood J."/>
            <person name="Schmutz J."/>
            <person name="Mullet J.E."/>
        </authorList>
    </citation>
    <scope>NUCLEOTIDE SEQUENCE [LARGE SCALE GENOMIC DNA]</scope>
    <source>
        <strain evidence="3">cv. BTx623</strain>
    </source>
</reference>
<proteinExistence type="predicted"/>
<name>A0A1B6PPN7_SORBI</name>
<dbReference type="EMBL" id="CM000764">
    <property type="protein sequence ID" value="KXG27613.1"/>
    <property type="molecule type" value="Genomic_DNA"/>
</dbReference>
<reference evidence="2 3" key="1">
    <citation type="journal article" date="2009" name="Nature">
        <title>The Sorghum bicolor genome and the diversification of grasses.</title>
        <authorList>
            <person name="Paterson A.H."/>
            <person name="Bowers J.E."/>
            <person name="Bruggmann R."/>
            <person name="Dubchak I."/>
            <person name="Grimwood J."/>
            <person name="Gundlach H."/>
            <person name="Haberer G."/>
            <person name="Hellsten U."/>
            <person name="Mitros T."/>
            <person name="Poliakov A."/>
            <person name="Schmutz J."/>
            <person name="Spannagl M."/>
            <person name="Tang H."/>
            <person name="Wang X."/>
            <person name="Wicker T."/>
            <person name="Bharti A.K."/>
            <person name="Chapman J."/>
            <person name="Feltus F.A."/>
            <person name="Gowik U."/>
            <person name="Grigoriev I.V."/>
            <person name="Lyons E."/>
            <person name="Maher C.A."/>
            <person name="Martis M."/>
            <person name="Narechania A."/>
            <person name="Otillar R.P."/>
            <person name="Penning B.W."/>
            <person name="Salamov A.A."/>
            <person name="Wang Y."/>
            <person name="Zhang L."/>
            <person name="Carpita N.C."/>
            <person name="Freeling M."/>
            <person name="Gingle A.R."/>
            <person name="Hash C.T."/>
            <person name="Keller B."/>
            <person name="Klein P."/>
            <person name="Kresovich S."/>
            <person name="McCann M.C."/>
            <person name="Ming R."/>
            <person name="Peterson D.G."/>
            <person name="Mehboob-ur-Rahman"/>
            <person name="Ware D."/>
            <person name="Westhoff P."/>
            <person name="Mayer K.F."/>
            <person name="Messing J."/>
            <person name="Rokhsar D.S."/>
        </authorList>
    </citation>
    <scope>NUCLEOTIDE SEQUENCE [LARGE SCALE GENOMIC DNA]</scope>
    <source>
        <strain evidence="3">cv. BTx623</strain>
    </source>
</reference>
<evidence type="ECO:0000313" key="3">
    <source>
        <dbReference type="Proteomes" id="UP000000768"/>
    </source>
</evidence>
<dbReference type="AlphaFoldDB" id="A0A1B6PPN7"/>